<evidence type="ECO:0000313" key="1">
    <source>
        <dbReference type="EMBL" id="KNZ52957.1"/>
    </source>
</evidence>
<dbReference type="VEuPathDB" id="FungiDB:VP01_3387g4"/>
<reference evidence="1 2" key="1">
    <citation type="submission" date="2015-08" db="EMBL/GenBank/DDBJ databases">
        <title>Next Generation Sequencing and Analysis of the Genome of Puccinia sorghi L Schw, the Causal Agent of Maize Common Rust.</title>
        <authorList>
            <person name="Rochi L."/>
            <person name="Burguener G."/>
            <person name="Darino M."/>
            <person name="Turjanski A."/>
            <person name="Kreff E."/>
            <person name="Dieguez M.J."/>
            <person name="Sacco F."/>
        </authorList>
    </citation>
    <scope>NUCLEOTIDE SEQUENCE [LARGE SCALE GENOMIC DNA]</scope>
    <source>
        <strain evidence="1 2">RO10H11247</strain>
    </source>
</reference>
<organism evidence="1 2">
    <name type="scientific">Puccinia sorghi</name>
    <dbReference type="NCBI Taxonomy" id="27349"/>
    <lineage>
        <taxon>Eukaryota</taxon>
        <taxon>Fungi</taxon>
        <taxon>Dikarya</taxon>
        <taxon>Basidiomycota</taxon>
        <taxon>Pucciniomycotina</taxon>
        <taxon>Pucciniomycetes</taxon>
        <taxon>Pucciniales</taxon>
        <taxon>Pucciniaceae</taxon>
        <taxon>Puccinia</taxon>
    </lineage>
</organism>
<protein>
    <submittedName>
        <fullName evidence="1">Uncharacterized protein</fullName>
    </submittedName>
</protein>
<keyword evidence="2" id="KW-1185">Reference proteome</keyword>
<evidence type="ECO:0000313" key="2">
    <source>
        <dbReference type="Proteomes" id="UP000037035"/>
    </source>
</evidence>
<sequence length="86" mass="9051">MKTAPANHSNGQLQKINIPEANEGILLLDSGSTINVSGSSAFFTAKRLLAAPLLISMAISEYVSSINSTCSLRNPNTTGTMVIEDI</sequence>
<dbReference type="AlphaFoldDB" id="A0A0L6UXL7"/>
<comment type="caution">
    <text evidence="1">The sequence shown here is derived from an EMBL/GenBank/DDBJ whole genome shotgun (WGS) entry which is preliminary data.</text>
</comment>
<proteinExistence type="predicted"/>
<dbReference type="Proteomes" id="UP000037035">
    <property type="component" value="Unassembled WGS sequence"/>
</dbReference>
<accession>A0A0L6UXL7</accession>
<name>A0A0L6UXL7_9BASI</name>
<gene>
    <name evidence="1" type="ORF">VP01_3387g4</name>
</gene>
<dbReference type="EMBL" id="LAVV01008376">
    <property type="protein sequence ID" value="KNZ52957.1"/>
    <property type="molecule type" value="Genomic_DNA"/>
</dbReference>